<sequence length="71" mass="8121">MSGRGTPPQYGQILRPCRKARKHIGRTVWDHCEMLAYRMGHGLKMRSYSSEAHRTATTKAWADDALSERCT</sequence>
<proteinExistence type="predicted"/>
<gene>
    <name evidence="1" type="ORF">Sradi_6197900</name>
</gene>
<name>A0AAW2KA91_SESRA</name>
<dbReference type="EMBL" id="JACGWJ010000029">
    <property type="protein sequence ID" value="KAL0303298.1"/>
    <property type="molecule type" value="Genomic_DNA"/>
</dbReference>
<evidence type="ECO:0000313" key="1">
    <source>
        <dbReference type="EMBL" id="KAL0303298.1"/>
    </source>
</evidence>
<protein>
    <submittedName>
        <fullName evidence="1">Uncharacterized protein</fullName>
    </submittedName>
</protein>
<reference evidence="1" key="2">
    <citation type="journal article" date="2024" name="Plant">
        <title>Genomic evolution and insights into agronomic trait innovations of Sesamum species.</title>
        <authorList>
            <person name="Miao H."/>
            <person name="Wang L."/>
            <person name="Qu L."/>
            <person name="Liu H."/>
            <person name="Sun Y."/>
            <person name="Le M."/>
            <person name="Wang Q."/>
            <person name="Wei S."/>
            <person name="Zheng Y."/>
            <person name="Lin W."/>
            <person name="Duan Y."/>
            <person name="Cao H."/>
            <person name="Xiong S."/>
            <person name="Wang X."/>
            <person name="Wei L."/>
            <person name="Li C."/>
            <person name="Ma Q."/>
            <person name="Ju M."/>
            <person name="Zhao R."/>
            <person name="Li G."/>
            <person name="Mu C."/>
            <person name="Tian Q."/>
            <person name="Mei H."/>
            <person name="Zhang T."/>
            <person name="Gao T."/>
            <person name="Zhang H."/>
        </authorList>
    </citation>
    <scope>NUCLEOTIDE SEQUENCE</scope>
    <source>
        <strain evidence="1">G02</strain>
    </source>
</reference>
<organism evidence="1">
    <name type="scientific">Sesamum radiatum</name>
    <name type="common">Black benniseed</name>
    <dbReference type="NCBI Taxonomy" id="300843"/>
    <lineage>
        <taxon>Eukaryota</taxon>
        <taxon>Viridiplantae</taxon>
        <taxon>Streptophyta</taxon>
        <taxon>Embryophyta</taxon>
        <taxon>Tracheophyta</taxon>
        <taxon>Spermatophyta</taxon>
        <taxon>Magnoliopsida</taxon>
        <taxon>eudicotyledons</taxon>
        <taxon>Gunneridae</taxon>
        <taxon>Pentapetalae</taxon>
        <taxon>asterids</taxon>
        <taxon>lamiids</taxon>
        <taxon>Lamiales</taxon>
        <taxon>Pedaliaceae</taxon>
        <taxon>Sesamum</taxon>
    </lineage>
</organism>
<comment type="caution">
    <text evidence="1">The sequence shown here is derived from an EMBL/GenBank/DDBJ whole genome shotgun (WGS) entry which is preliminary data.</text>
</comment>
<dbReference type="AlphaFoldDB" id="A0AAW2KA91"/>
<reference evidence="1" key="1">
    <citation type="submission" date="2020-06" db="EMBL/GenBank/DDBJ databases">
        <authorList>
            <person name="Li T."/>
            <person name="Hu X."/>
            <person name="Zhang T."/>
            <person name="Song X."/>
            <person name="Zhang H."/>
            <person name="Dai N."/>
            <person name="Sheng W."/>
            <person name="Hou X."/>
            <person name="Wei L."/>
        </authorList>
    </citation>
    <scope>NUCLEOTIDE SEQUENCE</scope>
    <source>
        <strain evidence="1">G02</strain>
        <tissue evidence="1">Leaf</tissue>
    </source>
</reference>
<accession>A0AAW2KA91</accession>